<dbReference type="RefSeq" id="WP_141581529.1">
    <property type="nucleotide sequence ID" value="NZ_SPAZ01000077.1"/>
</dbReference>
<evidence type="ECO:0000313" key="2">
    <source>
        <dbReference type="EMBL" id="TQE36860.1"/>
    </source>
</evidence>
<dbReference type="Proteomes" id="UP000318720">
    <property type="component" value="Unassembled WGS sequence"/>
</dbReference>
<gene>
    <name evidence="2" type="ORF">Sipo8835_09330</name>
</gene>
<organism evidence="2 3">
    <name type="scientific">Streptomyces ipomoeae</name>
    <dbReference type="NCBI Taxonomy" id="103232"/>
    <lineage>
        <taxon>Bacteria</taxon>
        <taxon>Bacillati</taxon>
        <taxon>Actinomycetota</taxon>
        <taxon>Actinomycetes</taxon>
        <taxon>Kitasatosporales</taxon>
        <taxon>Streptomycetaceae</taxon>
        <taxon>Streptomyces</taxon>
    </lineage>
</organism>
<evidence type="ECO:0000256" key="1">
    <source>
        <dbReference type="SAM" id="MobiDB-lite"/>
    </source>
</evidence>
<proteinExistence type="predicted"/>
<dbReference type="AlphaFoldDB" id="A0AAE8W686"/>
<accession>A0AAE8W686</accession>
<feature type="region of interest" description="Disordered" evidence="1">
    <location>
        <begin position="150"/>
        <end position="169"/>
    </location>
</feature>
<protein>
    <submittedName>
        <fullName evidence="2">Uncharacterized protein</fullName>
    </submittedName>
</protein>
<reference evidence="2 3" key="1">
    <citation type="submission" date="2019-03" db="EMBL/GenBank/DDBJ databases">
        <title>Comparative genomic analyses of the sweetpotato soil rot pathogen, Streptomyces ipomoeae.</title>
        <authorList>
            <person name="Ruschel Soares N."/>
            <person name="Badger J.H."/>
            <person name="Huguet-Tapia J.C."/>
            <person name="Clark C.A."/>
            <person name="Pettis G.S."/>
        </authorList>
    </citation>
    <scope>NUCLEOTIDE SEQUENCE [LARGE SCALE GENOMIC DNA]</scope>
    <source>
        <strain evidence="2 3">88-35</strain>
    </source>
</reference>
<comment type="caution">
    <text evidence="2">The sequence shown here is derived from an EMBL/GenBank/DDBJ whole genome shotgun (WGS) entry which is preliminary data.</text>
</comment>
<evidence type="ECO:0000313" key="3">
    <source>
        <dbReference type="Proteomes" id="UP000318720"/>
    </source>
</evidence>
<dbReference type="EMBL" id="SPAZ01000077">
    <property type="protein sequence ID" value="TQE36860.1"/>
    <property type="molecule type" value="Genomic_DNA"/>
</dbReference>
<name>A0AAE8W686_9ACTN</name>
<sequence length="169" mass="18252">MDARAPHPALDPAIAWPTLGMWVRWDRERLDLVSLAPARGTKADQVLLPCSPELLIQLGKISLGGSRAGLYAVRLTKDGVDHRLVLCQRGWEGSVRISGAVSSIAEPLYGKTRAAMLASGREQRATGNQHEAAQWSAMARQLLMAKRASRRGRSVRTVSGGLPTLGKHG</sequence>